<protein>
    <recommendedName>
        <fullName evidence="4">Inosine/uridine-preferring nucleoside hydrolase domain-containing protein</fullName>
    </recommendedName>
</protein>
<dbReference type="GO" id="GO:0006152">
    <property type="term" value="P:purine nucleoside catabolic process"/>
    <property type="evidence" value="ECO:0007669"/>
    <property type="project" value="TreeGrafter"/>
</dbReference>
<evidence type="ECO:0000259" key="4">
    <source>
        <dbReference type="Pfam" id="PF01156"/>
    </source>
</evidence>
<evidence type="ECO:0000313" key="6">
    <source>
        <dbReference type="Proteomes" id="UP000722485"/>
    </source>
</evidence>
<comment type="similarity">
    <text evidence="1">Belongs to the IUNH family.</text>
</comment>
<name>A0A9P5LIW0_9HYPO</name>
<sequence length="345" mass="38090">MAQQSPARVIIDTDPGCLRNTVTLFDVLAKERAWRRSRGQDEGFEVEQASKPIVALGATEPISAVKTLAEYYHGRDGLGGTHSSHPHFTPPQNWKTLFESGSEASLQKEKSLNFQPSTSPSHVEMLRLLRESPPNTITIVAIGPLTNLALAAAEDQETFLKAKEIVIMGGAVDVCGNVTPAAEFNTYSDPHAAELIFSLTSPAIVGQGGQNDGLKVRLFPLDITVPHLLRKSQILPVVDKLVVQGSPLAEWVQAILGHTYQRVSDMYEAHEEDLGLSMHDPLCIWYVISRLHSLDGWAFSDASPEDIRVESDGKWTRGNRIWRVAKSPGTELFSDWMVNRIFNTE</sequence>
<dbReference type="InterPro" id="IPR036452">
    <property type="entry name" value="Ribo_hydro-like"/>
</dbReference>
<accession>A0A9P5LIW0</accession>
<feature type="domain" description="Inosine/uridine-preferring nucleoside hydrolase" evidence="4">
    <location>
        <begin position="54"/>
        <end position="322"/>
    </location>
</feature>
<organism evidence="5 6">
    <name type="scientific">Cylindrodendrum hubeiense</name>
    <dbReference type="NCBI Taxonomy" id="595255"/>
    <lineage>
        <taxon>Eukaryota</taxon>
        <taxon>Fungi</taxon>
        <taxon>Dikarya</taxon>
        <taxon>Ascomycota</taxon>
        <taxon>Pezizomycotina</taxon>
        <taxon>Sordariomycetes</taxon>
        <taxon>Hypocreomycetidae</taxon>
        <taxon>Hypocreales</taxon>
        <taxon>Nectriaceae</taxon>
        <taxon>Cylindrodendrum</taxon>
    </lineage>
</organism>
<dbReference type="Pfam" id="PF01156">
    <property type="entry name" value="IU_nuc_hydro"/>
    <property type="match status" value="1"/>
</dbReference>
<dbReference type="PANTHER" id="PTHR12304">
    <property type="entry name" value="INOSINE-URIDINE PREFERRING NUCLEOSIDE HYDROLASE"/>
    <property type="match status" value="1"/>
</dbReference>
<proteinExistence type="inferred from homology"/>
<dbReference type="InterPro" id="IPR001910">
    <property type="entry name" value="Inosine/uridine_hydrolase_dom"/>
</dbReference>
<evidence type="ECO:0000256" key="2">
    <source>
        <dbReference type="ARBA" id="ARBA00022801"/>
    </source>
</evidence>
<evidence type="ECO:0000256" key="1">
    <source>
        <dbReference type="ARBA" id="ARBA00009176"/>
    </source>
</evidence>
<dbReference type="Proteomes" id="UP000722485">
    <property type="component" value="Unassembled WGS sequence"/>
</dbReference>
<dbReference type="InterPro" id="IPR023186">
    <property type="entry name" value="IUNH"/>
</dbReference>
<keyword evidence="3" id="KW-0326">Glycosidase</keyword>
<evidence type="ECO:0000313" key="5">
    <source>
        <dbReference type="EMBL" id="KAF7552216.1"/>
    </source>
</evidence>
<dbReference type="PANTHER" id="PTHR12304:SF56">
    <property type="entry name" value="HYDROLASE, PUTATIVE (AFU_ORTHOLOGUE AFUA_1G11790)-RELATED"/>
    <property type="match status" value="1"/>
</dbReference>
<keyword evidence="6" id="KW-1185">Reference proteome</keyword>
<evidence type="ECO:0000256" key="3">
    <source>
        <dbReference type="ARBA" id="ARBA00023295"/>
    </source>
</evidence>
<dbReference type="GO" id="GO:0008477">
    <property type="term" value="F:purine nucleosidase activity"/>
    <property type="evidence" value="ECO:0007669"/>
    <property type="project" value="TreeGrafter"/>
</dbReference>
<dbReference type="OrthoDB" id="5783963at2759"/>
<dbReference type="EMBL" id="JAANBB010000064">
    <property type="protein sequence ID" value="KAF7552216.1"/>
    <property type="molecule type" value="Genomic_DNA"/>
</dbReference>
<gene>
    <name evidence="5" type="ORF">G7Z17_g4468</name>
</gene>
<dbReference type="AlphaFoldDB" id="A0A9P5LIW0"/>
<dbReference type="GO" id="GO:0005829">
    <property type="term" value="C:cytosol"/>
    <property type="evidence" value="ECO:0007669"/>
    <property type="project" value="TreeGrafter"/>
</dbReference>
<dbReference type="Gene3D" id="3.90.245.10">
    <property type="entry name" value="Ribonucleoside hydrolase-like"/>
    <property type="match status" value="1"/>
</dbReference>
<keyword evidence="2" id="KW-0378">Hydrolase</keyword>
<comment type="caution">
    <text evidence="5">The sequence shown here is derived from an EMBL/GenBank/DDBJ whole genome shotgun (WGS) entry which is preliminary data.</text>
</comment>
<reference evidence="5" key="1">
    <citation type="submission" date="2020-03" db="EMBL/GenBank/DDBJ databases">
        <title>Draft Genome Sequence of Cylindrodendrum hubeiense.</title>
        <authorList>
            <person name="Buettner E."/>
            <person name="Kellner H."/>
        </authorList>
    </citation>
    <scope>NUCLEOTIDE SEQUENCE</scope>
    <source>
        <strain evidence="5">IHI 201604</strain>
    </source>
</reference>
<dbReference type="SUPFAM" id="SSF53590">
    <property type="entry name" value="Nucleoside hydrolase"/>
    <property type="match status" value="1"/>
</dbReference>